<evidence type="ECO:0008006" key="6">
    <source>
        <dbReference type="Google" id="ProtNLM"/>
    </source>
</evidence>
<gene>
    <name evidence="2" type="ORF">Lche_2620</name>
    <name evidence="3" type="ORF">NCTC11976_00983</name>
</gene>
<protein>
    <recommendedName>
        <fullName evidence="6">Secreted protein</fullName>
    </recommendedName>
</protein>
<dbReference type="EMBL" id="LNXW01000013">
    <property type="protein sequence ID" value="KTC80600.1"/>
    <property type="molecule type" value="Genomic_DNA"/>
</dbReference>
<reference evidence="3 5" key="2">
    <citation type="submission" date="2018-12" db="EMBL/GenBank/DDBJ databases">
        <authorList>
            <consortium name="Pathogen Informatics"/>
        </authorList>
    </citation>
    <scope>NUCLEOTIDE SEQUENCE [LARGE SCALE GENOMIC DNA]</scope>
    <source>
        <strain evidence="3 5">NCTC11976</strain>
    </source>
</reference>
<proteinExistence type="predicted"/>
<feature type="signal peptide" evidence="1">
    <location>
        <begin position="1"/>
        <end position="23"/>
    </location>
</feature>
<dbReference type="OrthoDB" id="5650814at2"/>
<name>A0A0W0SAZ5_9GAMM</name>
<keyword evidence="1" id="KW-0732">Signal</keyword>
<dbReference type="RefSeq" id="WP_028382604.1">
    <property type="nucleotide sequence ID" value="NZ_CAAAIT010000005.1"/>
</dbReference>
<evidence type="ECO:0000256" key="1">
    <source>
        <dbReference type="SAM" id="SignalP"/>
    </source>
</evidence>
<sequence>MMKNLIKNWIGLILFSFTIQAIAKDTITVQVKTDEKTAAALGFTVEGKKSGARGKSYSGKGPANKVYIFGYRKNSAFGPDILCGSQKLAKDSIVTLVTSGDHCSIEID</sequence>
<evidence type="ECO:0000313" key="4">
    <source>
        <dbReference type="Proteomes" id="UP000054921"/>
    </source>
</evidence>
<dbReference type="PATRIC" id="fig|28084.5.peg.2834"/>
<keyword evidence="5" id="KW-1185">Reference proteome</keyword>
<feature type="chain" id="PRO_5030019499" description="Secreted protein" evidence="1">
    <location>
        <begin position="24"/>
        <end position="108"/>
    </location>
</feature>
<organism evidence="2 4">
    <name type="scientific">Legionella cherrii</name>
    <dbReference type="NCBI Taxonomy" id="28084"/>
    <lineage>
        <taxon>Bacteria</taxon>
        <taxon>Pseudomonadati</taxon>
        <taxon>Pseudomonadota</taxon>
        <taxon>Gammaproteobacteria</taxon>
        <taxon>Legionellales</taxon>
        <taxon>Legionellaceae</taxon>
        <taxon>Legionella</taxon>
    </lineage>
</organism>
<dbReference type="AlphaFoldDB" id="A0A0W0SAZ5"/>
<dbReference type="Proteomes" id="UP000277577">
    <property type="component" value="Chromosome"/>
</dbReference>
<evidence type="ECO:0000313" key="5">
    <source>
        <dbReference type="Proteomes" id="UP000277577"/>
    </source>
</evidence>
<reference evidence="2 4" key="1">
    <citation type="submission" date="2015-11" db="EMBL/GenBank/DDBJ databases">
        <title>Genomic analysis of 38 Legionella species identifies large and diverse effector repertoires.</title>
        <authorList>
            <person name="Burstein D."/>
            <person name="Amaro F."/>
            <person name="Zusman T."/>
            <person name="Lifshitz Z."/>
            <person name="Cohen O."/>
            <person name="Gilbert J.A."/>
            <person name="Pupko T."/>
            <person name="Shuman H.A."/>
            <person name="Segal G."/>
        </authorList>
    </citation>
    <scope>NUCLEOTIDE SEQUENCE [LARGE SCALE GENOMIC DNA]</scope>
    <source>
        <strain evidence="2 4">ORW</strain>
    </source>
</reference>
<evidence type="ECO:0000313" key="3">
    <source>
        <dbReference type="EMBL" id="VEB34720.1"/>
    </source>
</evidence>
<dbReference type="Proteomes" id="UP000054921">
    <property type="component" value="Unassembled WGS sequence"/>
</dbReference>
<evidence type="ECO:0000313" key="2">
    <source>
        <dbReference type="EMBL" id="KTC80600.1"/>
    </source>
</evidence>
<dbReference type="EMBL" id="LR134173">
    <property type="protein sequence ID" value="VEB34720.1"/>
    <property type="molecule type" value="Genomic_DNA"/>
</dbReference>
<accession>A0A0W0SAZ5</accession>